<gene>
    <name evidence="1" type="ORF">AWRI3578_g2010</name>
</gene>
<dbReference type="EMBL" id="LPNL01000004">
    <property type="protein sequence ID" value="OEJ87985.1"/>
    <property type="molecule type" value="Genomic_DNA"/>
</dbReference>
<evidence type="ECO:0000313" key="1">
    <source>
        <dbReference type="EMBL" id="OEJ87985.1"/>
    </source>
</evidence>
<name>A0A1E5RM40_9ASCO</name>
<proteinExistence type="predicted"/>
<reference evidence="2" key="1">
    <citation type="journal article" date="2016" name="Genome Announc.">
        <title>Genome sequences of three species of Hanseniaspora isolated from spontaneous wine fermentations.</title>
        <authorList>
            <person name="Sternes P.R."/>
            <person name="Lee D."/>
            <person name="Kutyna D.R."/>
            <person name="Borneman A.R."/>
        </authorList>
    </citation>
    <scope>NUCLEOTIDE SEQUENCE [LARGE SCALE GENOMIC DNA]</scope>
    <source>
        <strain evidence="2">AWRI3578</strain>
    </source>
</reference>
<evidence type="ECO:0000313" key="2">
    <source>
        <dbReference type="Proteomes" id="UP000095605"/>
    </source>
</evidence>
<dbReference type="OrthoDB" id="3972133at2759"/>
<keyword evidence="2" id="KW-1185">Reference proteome</keyword>
<dbReference type="AlphaFoldDB" id="A0A1E5RM40"/>
<protein>
    <submittedName>
        <fullName evidence="1">Uncharacterized protein</fullName>
    </submittedName>
</protein>
<sequence>MSLKTNFINAFDFGVNKYVKLINKVTHGYNIKVVNQKNSNIQYAVFFKGYNSLETTNLMLYLIENFPLIKVLNIDFNYDKYLKSGYVDSHFKTKIDSIMSQINCKYWHFALPDFESDLFEQGNADIIDSYLNNEIVELINFIKEGQESLSSCINSSNLPLLLILNNYAKDLTFNSDSFYTNDDPFFKINAQTFLKSNYKNVKMTIKFYKYFLYLNKKILKKDVYNIQFCSTRNKNSIALDDINIVNKVYNQFRNYAKEQKVNDMLKSREWLFDQQSALLQQFWKSLEMEYPYKGQENFSIKDPYKVHKREKINLKFLTIKTVFSIYYMIDKTMITVPFGPGRFGVVNIPIEPERDDVVMHRMEAYQTKHILNFLMSGTYGEIYIHNQYDKISMMLKEYWKRGIHDRL</sequence>
<organism evidence="1 2">
    <name type="scientific">Hanseniaspora opuntiae</name>
    <dbReference type="NCBI Taxonomy" id="211096"/>
    <lineage>
        <taxon>Eukaryota</taxon>
        <taxon>Fungi</taxon>
        <taxon>Dikarya</taxon>
        <taxon>Ascomycota</taxon>
        <taxon>Saccharomycotina</taxon>
        <taxon>Saccharomycetes</taxon>
        <taxon>Saccharomycodales</taxon>
        <taxon>Saccharomycodaceae</taxon>
        <taxon>Hanseniaspora</taxon>
    </lineage>
</organism>
<accession>A0A1E5RM40</accession>
<dbReference type="Proteomes" id="UP000095605">
    <property type="component" value="Unassembled WGS sequence"/>
</dbReference>
<comment type="caution">
    <text evidence="1">The sequence shown here is derived from an EMBL/GenBank/DDBJ whole genome shotgun (WGS) entry which is preliminary data.</text>
</comment>